<feature type="transmembrane region" description="Helical" evidence="1">
    <location>
        <begin position="210"/>
        <end position="230"/>
    </location>
</feature>
<sequence>MVTEYIFREIACLAGDDVLPQTLIRIKMNAKALSYSLLVAGLSMGTAWAIRGQFGHEHGAAWAGGIGALSVLLVAKRADWYARMFQVALAGAVGWGIGGIMSYGVVVGYGRGTDFVNVYYGLMMLFVIGGLYGFIGGGLFGLALADSSQKPVRWHQILVEMLAGAVVIYFLFIEQWGWLMTPPRSEMWAACLGMALALTWFMYRTEQYSALRVAVFAGLGGGFGFAFGNFLQVMGNVSGISFNFWNVMEYSLGFFGGAGMAYGTFTSSWEPVEDRSPKRGIWFPLLMVALVIPLVVWEQSFGLKRVIDKYDKVGAGDDLGLIWSVRLGALAAVLATGGVWFIRYYWNKTTEWVRYEYNEVRTFFLVHLGLYTALSLLITGAIISTHRIEQYLYLVNLVVIALLMGRTKPDFSQRGLYAGRWAMGVALVLIFMALITLVAINSHGELGGMNRRFE</sequence>
<feature type="transmembrane region" description="Helical" evidence="1">
    <location>
        <begin position="281"/>
        <end position="301"/>
    </location>
</feature>
<feature type="transmembrane region" description="Helical" evidence="1">
    <location>
        <begin position="87"/>
        <end position="106"/>
    </location>
</feature>
<feature type="transmembrane region" description="Helical" evidence="1">
    <location>
        <begin position="418"/>
        <end position="440"/>
    </location>
</feature>
<dbReference type="Proteomes" id="UP000248790">
    <property type="component" value="Unassembled WGS sequence"/>
</dbReference>
<feature type="transmembrane region" description="Helical" evidence="1">
    <location>
        <begin position="118"/>
        <end position="145"/>
    </location>
</feature>
<keyword evidence="1" id="KW-0812">Transmembrane</keyword>
<evidence type="ECO:0000313" key="2">
    <source>
        <dbReference type="EMBL" id="RAJ99745.1"/>
    </source>
</evidence>
<dbReference type="EMBL" id="QLMC01000002">
    <property type="protein sequence ID" value="RAJ99745.1"/>
    <property type="molecule type" value="Genomic_DNA"/>
</dbReference>
<protein>
    <submittedName>
        <fullName evidence="2">Uncharacterized protein</fullName>
    </submittedName>
</protein>
<feature type="transmembrane region" description="Helical" evidence="1">
    <location>
        <begin position="32"/>
        <end position="50"/>
    </location>
</feature>
<feature type="transmembrane region" description="Helical" evidence="1">
    <location>
        <begin position="185"/>
        <end position="203"/>
    </location>
</feature>
<keyword evidence="3" id="KW-1185">Reference proteome</keyword>
<feature type="transmembrane region" description="Helical" evidence="1">
    <location>
        <begin position="321"/>
        <end position="342"/>
    </location>
</feature>
<feature type="transmembrane region" description="Helical" evidence="1">
    <location>
        <begin position="390"/>
        <end position="406"/>
    </location>
</feature>
<comment type="caution">
    <text evidence="2">The sequence shown here is derived from an EMBL/GenBank/DDBJ whole genome shotgun (WGS) entry which is preliminary data.</text>
</comment>
<accession>A0A327X060</accession>
<feature type="transmembrane region" description="Helical" evidence="1">
    <location>
        <begin position="157"/>
        <end position="179"/>
    </location>
</feature>
<dbReference type="AlphaFoldDB" id="A0A327X060"/>
<feature type="transmembrane region" description="Helical" evidence="1">
    <location>
        <begin position="56"/>
        <end position="75"/>
    </location>
</feature>
<organism evidence="2 3">
    <name type="scientific">Larkinella arboricola</name>
    <dbReference type="NCBI Taxonomy" id="643671"/>
    <lineage>
        <taxon>Bacteria</taxon>
        <taxon>Pseudomonadati</taxon>
        <taxon>Bacteroidota</taxon>
        <taxon>Cytophagia</taxon>
        <taxon>Cytophagales</taxon>
        <taxon>Spirosomataceae</taxon>
        <taxon>Larkinella</taxon>
    </lineage>
</organism>
<keyword evidence="1" id="KW-1133">Transmembrane helix</keyword>
<proteinExistence type="predicted"/>
<feature type="transmembrane region" description="Helical" evidence="1">
    <location>
        <begin position="363"/>
        <end position="384"/>
    </location>
</feature>
<feature type="transmembrane region" description="Helical" evidence="1">
    <location>
        <begin position="250"/>
        <end position="269"/>
    </location>
</feature>
<gene>
    <name evidence="2" type="ORF">LX87_01441</name>
</gene>
<evidence type="ECO:0000256" key="1">
    <source>
        <dbReference type="SAM" id="Phobius"/>
    </source>
</evidence>
<keyword evidence="1" id="KW-0472">Membrane</keyword>
<reference evidence="2 3" key="1">
    <citation type="submission" date="2018-06" db="EMBL/GenBank/DDBJ databases">
        <title>Genomic Encyclopedia of Archaeal and Bacterial Type Strains, Phase II (KMG-II): from individual species to whole genera.</title>
        <authorList>
            <person name="Goeker M."/>
        </authorList>
    </citation>
    <scope>NUCLEOTIDE SEQUENCE [LARGE SCALE GENOMIC DNA]</scope>
    <source>
        <strain evidence="2 3">DSM 21851</strain>
    </source>
</reference>
<evidence type="ECO:0000313" key="3">
    <source>
        <dbReference type="Proteomes" id="UP000248790"/>
    </source>
</evidence>
<name>A0A327X060_LARAB</name>